<keyword evidence="2" id="KW-1185">Reference proteome</keyword>
<evidence type="ECO:0000313" key="1">
    <source>
        <dbReference type="EMBL" id="SKA40598.1"/>
    </source>
</evidence>
<gene>
    <name evidence="1" type="ORF">SAMN02745126_06385</name>
</gene>
<sequence>MDNAQSIAADKARIRALNDQLRQTFVGGQVALTRGVQALSAADRSTLFKLLQSFSDFSADNDPEEEHDFGALRLNGETYFFKIDYYDLSLEYASADPSDPARTARVLTLLRADEY</sequence>
<proteinExistence type="predicted"/>
<evidence type="ECO:0000313" key="2">
    <source>
        <dbReference type="Proteomes" id="UP000190092"/>
    </source>
</evidence>
<dbReference type="InterPro" id="IPR022243">
    <property type="entry name" value="DUF3768"/>
</dbReference>
<dbReference type="RefSeq" id="WP_085938117.1">
    <property type="nucleotide sequence ID" value="NZ_FUWJ01000019.1"/>
</dbReference>
<dbReference type="Pfam" id="PF12599">
    <property type="entry name" value="DUF3768"/>
    <property type="match status" value="1"/>
</dbReference>
<dbReference type="STRING" id="225324.SAMN02745126_06385"/>
<dbReference type="AlphaFoldDB" id="A0A1T4TJW4"/>
<protein>
    <recommendedName>
        <fullName evidence="3">DUF3768 domain-containing protein</fullName>
    </recommendedName>
</protein>
<dbReference type="Proteomes" id="UP000190092">
    <property type="component" value="Unassembled WGS sequence"/>
</dbReference>
<evidence type="ECO:0008006" key="3">
    <source>
        <dbReference type="Google" id="ProtNLM"/>
    </source>
</evidence>
<accession>A0A1T4TJW4</accession>
<organism evidence="1 2">
    <name type="scientific">Enhydrobacter aerosaccus</name>
    <dbReference type="NCBI Taxonomy" id="225324"/>
    <lineage>
        <taxon>Bacteria</taxon>
        <taxon>Pseudomonadati</taxon>
        <taxon>Pseudomonadota</taxon>
        <taxon>Alphaproteobacteria</taxon>
        <taxon>Hyphomicrobiales</taxon>
        <taxon>Enhydrobacter</taxon>
    </lineage>
</organism>
<name>A0A1T4TJW4_9HYPH</name>
<dbReference type="OrthoDB" id="1495368at2"/>
<dbReference type="EMBL" id="FUWJ01000019">
    <property type="protein sequence ID" value="SKA40598.1"/>
    <property type="molecule type" value="Genomic_DNA"/>
</dbReference>
<reference evidence="2" key="1">
    <citation type="submission" date="2017-02" db="EMBL/GenBank/DDBJ databases">
        <authorList>
            <person name="Varghese N."/>
            <person name="Submissions S."/>
        </authorList>
    </citation>
    <scope>NUCLEOTIDE SEQUENCE [LARGE SCALE GENOMIC DNA]</scope>
    <source>
        <strain evidence="2">ATCC 27094</strain>
    </source>
</reference>